<dbReference type="RefSeq" id="WP_201277506.1">
    <property type="nucleotide sequence ID" value="NZ_JTHE03000108.1"/>
</dbReference>
<feature type="compositionally biased region" description="Basic and acidic residues" evidence="1">
    <location>
        <begin position="106"/>
        <end position="116"/>
    </location>
</feature>
<feature type="region of interest" description="Disordered" evidence="1">
    <location>
        <begin position="95"/>
        <end position="116"/>
    </location>
</feature>
<evidence type="ECO:0000259" key="2">
    <source>
        <dbReference type="Pfam" id="PF13372"/>
    </source>
</evidence>
<keyword evidence="3" id="KW-0614">Plasmid</keyword>
<organism evidence="3 4">
    <name type="scientific">Lyngbya confervoides BDU141951</name>
    <dbReference type="NCBI Taxonomy" id="1574623"/>
    <lineage>
        <taxon>Bacteria</taxon>
        <taxon>Bacillati</taxon>
        <taxon>Cyanobacteriota</taxon>
        <taxon>Cyanophyceae</taxon>
        <taxon>Oscillatoriophycideae</taxon>
        <taxon>Oscillatoriales</taxon>
        <taxon>Microcoleaceae</taxon>
        <taxon>Lyngbya</taxon>
    </lineage>
</organism>
<keyword evidence="4" id="KW-1185">Reference proteome</keyword>
<evidence type="ECO:0000313" key="4">
    <source>
        <dbReference type="Proteomes" id="UP000031561"/>
    </source>
</evidence>
<dbReference type="Proteomes" id="UP000031561">
    <property type="component" value="Unassembled WGS sequence"/>
</dbReference>
<protein>
    <submittedName>
        <fullName evidence="3">Alginate export family protein</fullName>
    </submittedName>
</protein>
<dbReference type="Pfam" id="PF13372">
    <property type="entry name" value="Alginate_exp"/>
    <property type="match status" value="1"/>
</dbReference>
<dbReference type="InterPro" id="IPR025388">
    <property type="entry name" value="Alginate_export_dom"/>
</dbReference>
<dbReference type="EMBL" id="JTHE03000108">
    <property type="protein sequence ID" value="MCM1984965.1"/>
    <property type="molecule type" value="Genomic_DNA"/>
</dbReference>
<comment type="caution">
    <text evidence="3">The sequence shown here is derived from an EMBL/GenBank/DDBJ whole genome shotgun (WGS) entry which is preliminary data.</text>
</comment>
<feature type="domain" description="Alginate export" evidence="2">
    <location>
        <begin position="388"/>
        <end position="551"/>
    </location>
</feature>
<accession>A0ABD4T9F8</accession>
<dbReference type="AlphaFoldDB" id="A0ABD4T9F8"/>
<proteinExistence type="predicted"/>
<gene>
    <name evidence="3" type="ORF">QQ91_0019270</name>
</gene>
<sequence length="567" mass="62084">MRNHNILILIRFIEILKSLFLSLLFVSKVVAQDYSTPCEPASIRPETAAASEAEVPIEEKTPLNTDQSSGIETPNSDTIRRDVSLSEGQTCEDAIAATNPEGQDPAEAKSEDHKTRDPMLLYDNHGLEVRAHIQAGLNIVGERNLFWNLSDTFAADAAFNPDTDWLELYAKPGLSFKGILSNDTSLYGKVSTVVSGTLGTDAYDTGDTGRILLEEGYLGLRTQTSEGINLDFSVGPRELKLGSGMLISNGASNGFERGALKLGPRKAWEFAASATIAYKDFTSKLFYLNPRELASNNSNTSLAGIDLRYDRPNQNYIGLTYANILDSNSAYPQAALGGIGAPTIIPEARSGLNVTNLYTRVTPFKGKFAPLFLTLDAAYEWNNRINLSAWAGRVQAGYTFKNLPLSPTLTYSYQTFSGDDPNTGTLERFDPLFYEGSPSSWATGSKSATVFINSNVQAHQLALRLLPSVKDTVTLRYAHIRANQLNSPVQFGQATRFDFSNGAGVVSGVNNSHLADDFFLEYNRVLNRNTFWTTGFSVSLPGAGIRATVDQDTPLWYGWFTNIVVNF</sequence>
<evidence type="ECO:0000256" key="1">
    <source>
        <dbReference type="SAM" id="MobiDB-lite"/>
    </source>
</evidence>
<evidence type="ECO:0000313" key="3">
    <source>
        <dbReference type="EMBL" id="MCM1984965.1"/>
    </source>
</evidence>
<geneLocation type="plasmid" evidence="3">
    <name>unnamed23</name>
</geneLocation>
<name>A0ABD4T9F8_9CYAN</name>
<feature type="compositionally biased region" description="Polar residues" evidence="1">
    <location>
        <begin position="62"/>
        <end position="77"/>
    </location>
</feature>
<reference evidence="3 4" key="1">
    <citation type="journal article" date="2015" name="Genome Announc.">
        <title>Draft Genome Sequence of Filamentous Marine Cyanobacterium Lyngbya confervoides Strain BDU141951.</title>
        <authorList>
            <person name="Chandrababunaidu M.M."/>
            <person name="Sen D."/>
            <person name="Tripathy S."/>
        </authorList>
    </citation>
    <scope>NUCLEOTIDE SEQUENCE [LARGE SCALE GENOMIC DNA]</scope>
    <source>
        <strain evidence="3 4">BDU141951</strain>
    </source>
</reference>
<feature type="region of interest" description="Disordered" evidence="1">
    <location>
        <begin position="45"/>
        <end position="78"/>
    </location>
</feature>